<reference evidence="1" key="1">
    <citation type="submission" date="2009-06" db="EMBL/GenBank/DDBJ databases">
        <title>Complete sequence plasmid 2 of Ralstonia pickettii 12D.</title>
        <authorList>
            <consortium name="US DOE Joint Genome Institute"/>
            <person name="Lucas S."/>
            <person name="Copeland A."/>
            <person name="Lapidus A."/>
            <person name="Glavina del Rio T."/>
            <person name="Dalin E."/>
            <person name="Tice H."/>
            <person name="Bruce D."/>
            <person name="Goodwin L."/>
            <person name="Pitluck S."/>
            <person name="Sims D."/>
            <person name="Meincke L."/>
            <person name="Brettin T."/>
            <person name="Detter J.C."/>
            <person name="Han C."/>
            <person name="Larimer F."/>
            <person name="Land M."/>
            <person name="Hauser L."/>
            <person name="Kyrpides N."/>
            <person name="Ovchinnikova G."/>
            <person name="Marsh T."/>
            <person name="Richardson P."/>
        </authorList>
    </citation>
    <scope>NUCLEOTIDE SEQUENCE [LARGE SCALE GENOMIC DNA]</scope>
    <source>
        <plasmid evidence="1">12D</plasmid>
        <plasmid evidence="1">pRp12D02</plasmid>
    </source>
</reference>
<dbReference type="HOGENOM" id="CLU_3157003_0_0_4"/>
<dbReference type="EMBL" id="CP001647">
    <property type="protein sequence ID" value="ACS66379.1"/>
    <property type="molecule type" value="Genomic_DNA"/>
</dbReference>
<protein>
    <submittedName>
        <fullName evidence="1">Uncharacterized protein</fullName>
    </submittedName>
</protein>
<gene>
    <name evidence="1" type="ordered locus">Rpic12D_5151</name>
</gene>
<accession>C6BQM1</accession>
<name>C6BQM1_RALP1</name>
<organism evidence="1">
    <name type="scientific">Ralstonia pickettii (strain 12D)</name>
    <dbReference type="NCBI Taxonomy" id="428406"/>
    <lineage>
        <taxon>Bacteria</taxon>
        <taxon>Pseudomonadati</taxon>
        <taxon>Pseudomonadota</taxon>
        <taxon>Betaproteobacteria</taxon>
        <taxon>Burkholderiales</taxon>
        <taxon>Burkholderiaceae</taxon>
        <taxon>Ralstonia</taxon>
    </lineage>
</organism>
<keyword evidence="1" id="KW-0614">Plasmid</keyword>
<evidence type="ECO:0000313" key="1">
    <source>
        <dbReference type="EMBL" id="ACS66379.1"/>
    </source>
</evidence>
<geneLocation type="plasmid" evidence="1">
    <name>pRp12D02</name>
</geneLocation>
<dbReference type="KEGG" id="rpf:Rpic12D_5151"/>
<sequence>MFWGGLTVVHSQHASGVVAQGSKPFRTASLVGELFVRRSHVIIRHYHV</sequence>
<dbReference type="AlphaFoldDB" id="C6BQM1"/>
<proteinExistence type="predicted"/>